<dbReference type="EMBL" id="ML179435">
    <property type="protein sequence ID" value="THU87776.1"/>
    <property type="molecule type" value="Genomic_DNA"/>
</dbReference>
<reference evidence="2 3" key="1">
    <citation type="journal article" date="2019" name="Nat. Ecol. Evol.">
        <title>Megaphylogeny resolves global patterns of mushroom evolution.</title>
        <authorList>
            <person name="Varga T."/>
            <person name="Krizsan K."/>
            <person name="Foldi C."/>
            <person name="Dima B."/>
            <person name="Sanchez-Garcia M."/>
            <person name="Sanchez-Ramirez S."/>
            <person name="Szollosi G.J."/>
            <person name="Szarkandi J.G."/>
            <person name="Papp V."/>
            <person name="Albert L."/>
            <person name="Andreopoulos W."/>
            <person name="Angelini C."/>
            <person name="Antonin V."/>
            <person name="Barry K.W."/>
            <person name="Bougher N.L."/>
            <person name="Buchanan P."/>
            <person name="Buyck B."/>
            <person name="Bense V."/>
            <person name="Catcheside P."/>
            <person name="Chovatia M."/>
            <person name="Cooper J."/>
            <person name="Damon W."/>
            <person name="Desjardin D."/>
            <person name="Finy P."/>
            <person name="Geml J."/>
            <person name="Haridas S."/>
            <person name="Hughes K."/>
            <person name="Justo A."/>
            <person name="Karasinski D."/>
            <person name="Kautmanova I."/>
            <person name="Kiss B."/>
            <person name="Kocsube S."/>
            <person name="Kotiranta H."/>
            <person name="LaButti K.M."/>
            <person name="Lechner B.E."/>
            <person name="Liimatainen K."/>
            <person name="Lipzen A."/>
            <person name="Lukacs Z."/>
            <person name="Mihaltcheva S."/>
            <person name="Morgado L.N."/>
            <person name="Niskanen T."/>
            <person name="Noordeloos M.E."/>
            <person name="Ohm R.A."/>
            <person name="Ortiz-Santana B."/>
            <person name="Ovrebo C."/>
            <person name="Racz N."/>
            <person name="Riley R."/>
            <person name="Savchenko A."/>
            <person name="Shiryaev A."/>
            <person name="Soop K."/>
            <person name="Spirin V."/>
            <person name="Szebenyi C."/>
            <person name="Tomsovsky M."/>
            <person name="Tulloss R.E."/>
            <person name="Uehling J."/>
            <person name="Grigoriev I.V."/>
            <person name="Vagvolgyi C."/>
            <person name="Papp T."/>
            <person name="Martin F.M."/>
            <person name="Miettinen O."/>
            <person name="Hibbett D.S."/>
            <person name="Nagy L.G."/>
        </authorList>
    </citation>
    <scope>NUCLEOTIDE SEQUENCE [LARGE SCALE GENOMIC DNA]</scope>
    <source>
        <strain evidence="2 3">CBS 962.96</strain>
    </source>
</reference>
<feature type="compositionally biased region" description="Acidic residues" evidence="1">
    <location>
        <begin position="81"/>
        <end position="95"/>
    </location>
</feature>
<accession>A0A4S8LFH5</accession>
<keyword evidence="3" id="KW-1185">Reference proteome</keyword>
<dbReference type="AlphaFoldDB" id="A0A4S8LFH5"/>
<proteinExistence type="predicted"/>
<evidence type="ECO:0000313" key="2">
    <source>
        <dbReference type="EMBL" id="THU87776.1"/>
    </source>
</evidence>
<dbReference type="Proteomes" id="UP000297245">
    <property type="component" value="Unassembled WGS sequence"/>
</dbReference>
<feature type="compositionally biased region" description="Polar residues" evidence="1">
    <location>
        <begin position="96"/>
        <end position="125"/>
    </location>
</feature>
<gene>
    <name evidence="2" type="ORF">K435DRAFT_842405</name>
</gene>
<name>A0A4S8LFH5_DENBC</name>
<feature type="compositionally biased region" description="Low complexity" evidence="1">
    <location>
        <begin position="126"/>
        <end position="137"/>
    </location>
</feature>
<sequence>MGVFDHLFGRLIFFCMRNPSRFGALVAVPGSQPVQHSKSQTTKNLDKPWEQLTPLMPGNENFSAEEMQHAREMLDIQVNQQEEEEEESMSAEETDGISTLPNSETSSTIATANATPSSDEPFTSVPTSLDPNSNLPPSSDPPTPKLHGQPNPNSVPHPASDGT</sequence>
<protein>
    <submittedName>
        <fullName evidence="2">Uncharacterized protein</fullName>
    </submittedName>
</protein>
<organism evidence="2 3">
    <name type="scientific">Dendrothele bispora (strain CBS 962.96)</name>
    <dbReference type="NCBI Taxonomy" id="1314807"/>
    <lineage>
        <taxon>Eukaryota</taxon>
        <taxon>Fungi</taxon>
        <taxon>Dikarya</taxon>
        <taxon>Basidiomycota</taxon>
        <taxon>Agaricomycotina</taxon>
        <taxon>Agaricomycetes</taxon>
        <taxon>Agaricomycetidae</taxon>
        <taxon>Agaricales</taxon>
        <taxon>Agaricales incertae sedis</taxon>
        <taxon>Dendrothele</taxon>
    </lineage>
</organism>
<evidence type="ECO:0000256" key="1">
    <source>
        <dbReference type="SAM" id="MobiDB-lite"/>
    </source>
</evidence>
<evidence type="ECO:0000313" key="3">
    <source>
        <dbReference type="Proteomes" id="UP000297245"/>
    </source>
</evidence>
<feature type="region of interest" description="Disordered" evidence="1">
    <location>
        <begin position="55"/>
        <end position="163"/>
    </location>
</feature>